<feature type="transmembrane region" description="Helical" evidence="5">
    <location>
        <begin position="121"/>
        <end position="151"/>
    </location>
</feature>
<sequence length="189" mass="22332">MVFTLIISLVITQRLVELIIARRNEISMKTKGAIEFFPEHYKYIVLIHISFFLSLLLEVSFFNKQLSTIWPAILALFLVTQAIRIWVLFSLRNYWNTKIIVLPGANIVMRGPYKFVRHPNYIIVCLEIILIPIMFQAYWTAIVFTILNAWVLSIRIPLEERALSEANTKYDEYIEHKNRFSPTFNKFTE</sequence>
<keyword evidence="7" id="KW-1185">Reference proteome</keyword>
<dbReference type="InterPro" id="IPR052527">
    <property type="entry name" value="Metal_cation-efflux_comp"/>
</dbReference>
<evidence type="ECO:0008006" key="8">
    <source>
        <dbReference type="Google" id="ProtNLM"/>
    </source>
</evidence>
<dbReference type="InterPro" id="IPR007269">
    <property type="entry name" value="ICMT_MeTrfase"/>
</dbReference>
<comment type="subcellular location">
    <subcellularLocation>
        <location evidence="1">Membrane</location>
        <topology evidence="1">Multi-pass membrane protein</topology>
    </subcellularLocation>
</comment>
<dbReference type="PANTHER" id="PTHR43847">
    <property type="entry name" value="BLL3993 PROTEIN"/>
    <property type="match status" value="1"/>
</dbReference>
<reference evidence="6 7" key="1">
    <citation type="submission" date="2016-12" db="EMBL/GenBank/DDBJ databases">
        <title>The whole genome sequencing and assembly of Bacillus cohnii DSM 6307T strain.</title>
        <authorList>
            <person name="Lee Y.-J."/>
            <person name="Yi H."/>
            <person name="Bahn Y.-S."/>
            <person name="Kim J.F."/>
            <person name="Lee D.-W."/>
        </authorList>
    </citation>
    <scope>NUCLEOTIDE SEQUENCE [LARGE SCALE GENOMIC DNA]</scope>
    <source>
        <strain evidence="6 7">DSM 6307</strain>
    </source>
</reference>
<dbReference type="Gene3D" id="1.20.120.1630">
    <property type="match status" value="1"/>
</dbReference>
<dbReference type="STRING" id="1314751.GCA_001591425_01530"/>
<dbReference type="PANTHER" id="PTHR43847:SF1">
    <property type="entry name" value="BLL3993 PROTEIN"/>
    <property type="match status" value="1"/>
</dbReference>
<evidence type="ECO:0000256" key="3">
    <source>
        <dbReference type="ARBA" id="ARBA00022989"/>
    </source>
</evidence>
<dbReference type="GO" id="GO:0004671">
    <property type="term" value="F:protein C-terminal S-isoprenylcysteine carboxyl O-methyltransferase activity"/>
    <property type="evidence" value="ECO:0007669"/>
    <property type="project" value="InterPro"/>
</dbReference>
<name>A0A223KQF8_9BACI</name>
<evidence type="ECO:0000256" key="4">
    <source>
        <dbReference type="ARBA" id="ARBA00023136"/>
    </source>
</evidence>
<dbReference type="EMBL" id="CP018866">
    <property type="protein sequence ID" value="AST91646.1"/>
    <property type="molecule type" value="Genomic_DNA"/>
</dbReference>
<keyword evidence="2 5" id="KW-0812">Transmembrane</keyword>
<dbReference type="Proteomes" id="UP000215224">
    <property type="component" value="Chromosome"/>
</dbReference>
<feature type="transmembrane region" description="Helical" evidence="5">
    <location>
        <begin position="69"/>
        <end position="89"/>
    </location>
</feature>
<gene>
    <name evidence="6" type="ORF">BC6307_10320</name>
</gene>
<keyword evidence="4 5" id="KW-0472">Membrane</keyword>
<dbReference type="KEGG" id="bcoh:BC6307_10320"/>
<organism evidence="6 7">
    <name type="scientific">Sutcliffiella cohnii</name>
    <dbReference type="NCBI Taxonomy" id="33932"/>
    <lineage>
        <taxon>Bacteria</taxon>
        <taxon>Bacillati</taxon>
        <taxon>Bacillota</taxon>
        <taxon>Bacilli</taxon>
        <taxon>Bacillales</taxon>
        <taxon>Bacillaceae</taxon>
        <taxon>Sutcliffiella</taxon>
    </lineage>
</organism>
<evidence type="ECO:0000256" key="1">
    <source>
        <dbReference type="ARBA" id="ARBA00004141"/>
    </source>
</evidence>
<protein>
    <recommendedName>
        <fullName evidence="8">Isoprenylcysteine carboxyl methyltransferase</fullName>
    </recommendedName>
</protein>
<feature type="transmembrane region" description="Helical" evidence="5">
    <location>
        <begin position="42"/>
        <end position="62"/>
    </location>
</feature>
<evidence type="ECO:0000313" key="6">
    <source>
        <dbReference type="EMBL" id="AST91646.1"/>
    </source>
</evidence>
<keyword evidence="3 5" id="KW-1133">Transmembrane helix</keyword>
<dbReference type="Pfam" id="PF04140">
    <property type="entry name" value="ICMT"/>
    <property type="match status" value="1"/>
</dbReference>
<evidence type="ECO:0000256" key="2">
    <source>
        <dbReference type="ARBA" id="ARBA00022692"/>
    </source>
</evidence>
<dbReference type="AlphaFoldDB" id="A0A223KQF8"/>
<dbReference type="GO" id="GO:0016020">
    <property type="term" value="C:membrane"/>
    <property type="evidence" value="ECO:0007669"/>
    <property type="project" value="UniProtKB-SubCell"/>
</dbReference>
<accession>A0A223KQF8</accession>
<evidence type="ECO:0000313" key="7">
    <source>
        <dbReference type="Proteomes" id="UP000215224"/>
    </source>
</evidence>
<proteinExistence type="predicted"/>
<evidence type="ECO:0000256" key="5">
    <source>
        <dbReference type="SAM" id="Phobius"/>
    </source>
</evidence>